<feature type="transmembrane region" description="Helical" evidence="1">
    <location>
        <begin position="56"/>
        <end position="73"/>
    </location>
</feature>
<dbReference type="Proteomes" id="UP001316184">
    <property type="component" value="Chromosome"/>
</dbReference>
<feature type="transmembrane region" description="Helical" evidence="1">
    <location>
        <begin position="31"/>
        <end position="49"/>
    </location>
</feature>
<protein>
    <submittedName>
        <fullName evidence="2">Uncharacterized protein</fullName>
    </submittedName>
</protein>
<name>A0ABY5MC38_9ACTN</name>
<gene>
    <name evidence="2" type="ORF">NQV15_04325</name>
</gene>
<keyword evidence="1" id="KW-1133">Transmembrane helix</keyword>
<sequence>MRAALVVLGAYVCLLGAVLHRQTWRAADVSWPWGLVVVLALTLLVTLAAGGFSRVGGAWFALGWALVLLALQWSPDGSYLVASDWLGLTFTGGGLGAIVLGISIHPRLAR</sequence>
<dbReference type="EMBL" id="CP102173">
    <property type="protein sequence ID" value="UUP14545.1"/>
    <property type="molecule type" value="Genomic_DNA"/>
</dbReference>
<keyword evidence="1" id="KW-0812">Transmembrane</keyword>
<evidence type="ECO:0000313" key="3">
    <source>
        <dbReference type="Proteomes" id="UP001316184"/>
    </source>
</evidence>
<accession>A0ABY5MC38</accession>
<feature type="transmembrane region" description="Helical" evidence="1">
    <location>
        <begin position="85"/>
        <end position="104"/>
    </location>
</feature>
<organism evidence="2 3">
    <name type="scientific">Aeromicrobium wangtongii</name>
    <dbReference type="NCBI Taxonomy" id="2969247"/>
    <lineage>
        <taxon>Bacteria</taxon>
        <taxon>Bacillati</taxon>
        <taxon>Actinomycetota</taxon>
        <taxon>Actinomycetes</taxon>
        <taxon>Propionibacteriales</taxon>
        <taxon>Nocardioidaceae</taxon>
        <taxon>Aeromicrobium</taxon>
    </lineage>
</organism>
<evidence type="ECO:0000313" key="2">
    <source>
        <dbReference type="EMBL" id="UUP14545.1"/>
    </source>
</evidence>
<reference evidence="2 3" key="1">
    <citation type="submission" date="2022-08" db="EMBL/GenBank/DDBJ databases">
        <title>novel species in genus Aeromicrobium.</title>
        <authorList>
            <person name="Ye L."/>
        </authorList>
    </citation>
    <scope>NUCLEOTIDE SEQUENCE [LARGE SCALE GENOMIC DNA]</scope>
    <source>
        <strain evidence="3">zg-Y1379</strain>
    </source>
</reference>
<evidence type="ECO:0000256" key="1">
    <source>
        <dbReference type="SAM" id="Phobius"/>
    </source>
</evidence>
<proteinExistence type="predicted"/>
<dbReference type="RefSeq" id="WP_232398379.1">
    <property type="nucleotide sequence ID" value="NZ_CP102173.1"/>
</dbReference>
<keyword evidence="3" id="KW-1185">Reference proteome</keyword>
<keyword evidence="1" id="KW-0472">Membrane</keyword>